<reference evidence="2" key="1">
    <citation type="submission" date="2008-04" db="EMBL/GenBank/DDBJ databases">
        <title>Complete sequence of chromosome 3 of Burkholderia ambifaria MC40-6.</title>
        <authorList>
            <person name="Copeland A."/>
            <person name="Lucas S."/>
            <person name="Lapidus A."/>
            <person name="Glavina del Rio T."/>
            <person name="Dalin E."/>
            <person name="Tice H."/>
            <person name="Pitluck S."/>
            <person name="Chain P."/>
            <person name="Malfatti S."/>
            <person name="Shin M."/>
            <person name="Vergez L."/>
            <person name="Lang D."/>
            <person name="Schmutz J."/>
            <person name="Larimer F."/>
            <person name="Land M."/>
            <person name="Hauser L."/>
            <person name="Kyrpides N."/>
            <person name="Lykidis A."/>
            <person name="Ramette A."/>
            <person name="Konstantinidis K."/>
            <person name="Tiedje J."/>
            <person name="Richardson P."/>
        </authorList>
    </citation>
    <scope>NUCLEOTIDE SEQUENCE [LARGE SCALE GENOMIC DNA]</scope>
    <source>
        <strain evidence="2">MC40-6</strain>
    </source>
</reference>
<dbReference type="Proteomes" id="UP000001680">
    <property type="component" value="Chromosome 3"/>
</dbReference>
<evidence type="ECO:0000313" key="1">
    <source>
        <dbReference type="EMBL" id="ACB68406.1"/>
    </source>
</evidence>
<sequence>MVAEEIISRFENGAPSGCVNLLFFDRTGGETEGSYYIHGKKKDFENDTEFLVKSLRDLAADIEWGEPP</sequence>
<name>B1Z3U3_BURA4</name>
<dbReference type="HOGENOM" id="CLU_2785800_0_0_4"/>
<proteinExistence type="predicted"/>
<accession>B1Z3U3</accession>
<protein>
    <submittedName>
        <fullName evidence="1">Uncharacterized protein</fullName>
    </submittedName>
</protein>
<gene>
    <name evidence="1" type="ordered locus">BamMC406_5970</name>
</gene>
<dbReference type="RefSeq" id="WP_012372312.1">
    <property type="nucleotide sequence ID" value="NC_010557.1"/>
</dbReference>
<organism evidence="1 2">
    <name type="scientific">Burkholderia ambifaria (strain MC40-6)</name>
    <dbReference type="NCBI Taxonomy" id="398577"/>
    <lineage>
        <taxon>Bacteria</taxon>
        <taxon>Pseudomonadati</taxon>
        <taxon>Pseudomonadota</taxon>
        <taxon>Betaproteobacteria</taxon>
        <taxon>Burkholderiales</taxon>
        <taxon>Burkholderiaceae</taxon>
        <taxon>Burkholderia</taxon>
        <taxon>Burkholderia cepacia complex</taxon>
    </lineage>
</organism>
<dbReference type="AlphaFoldDB" id="B1Z3U3"/>
<dbReference type="KEGG" id="bac:BamMC406_5970"/>
<dbReference type="EMBL" id="CP001027">
    <property type="protein sequence ID" value="ACB68406.1"/>
    <property type="molecule type" value="Genomic_DNA"/>
</dbReference>
<evidence type="ECO:0000313" key="2">
    <source>
        <dbReference type="Proteomes" id="UP000001680"/>
    </source>
</evidence>